<organism evidence="1 2">
    <name type="scientific">Roseiarcus fermentans</name>
    <dbReference type="NCBI Taxonomy" id="1473586"/>
    <lineage>
        <taxon>Bacteria</taxon>
        <taxon>Pseudomonadati</taxon>
        <taxon>Pseudomonadota</taxon>
        <taxon>Alphaproteobacteria</taxon>
        <taxon>Hyphomicrobiales</taxon>
        <taxon>Roseiarcaceae</taxon>
        <taxon>Roseiarcus</taxon>
    </lineage>
</organism>
<dbReference type="AlphaFoldDB" id="A0A366FUH3"/>
<dbReference type="Proteomes" id="UP000253529">
    <property type="component" value="Unassembled WGS sequence"/>
</dbReference>
<accession>A0A366FUH3</accession>
<name>A0A366FUH3_9HYPH</name>
<gene>
    <name evidence="1" type="ORF">DFR50_101267</name>
</gene>
<sequence>MEDFTRSILVTNMLGRGSLNSAIDLIVRTNIELVPLEAYSDWLAEQWGIDSTTRANESRKVLRTEDLDESLLSRVHAVCEEDFRLHERIMKAWRRVGGTHIFGSDLLDD</sequence>
<proteinExistence type="predicted"/>
<dbReference type="EMBL" id="QNRK01000001">
    <property type="protein sequence ID" value="RBP18323.1"/>
    <property type="molecule type" value="Genomic_DNA"/>
</dbReference>
<comment type="caution">
    <text evidence="1">The sequence shown here is derived from an EMBL/GenBank/DDBJ whole genome shotgun (WGS) entry which is preliminary data.</text>
</comment>
<keyword evidence="2" id="KW-1185">Reference proteome</keyword>
<evidence type="ECO:0000313" key="2">
    <source>
        <dbReference type="Proteomes" id="UP000253529"/>
    </source>
</evidence>
<protein>
    <submittedName>
        <fullName evidence="1">Uncharacterized protein</fullName>
    </submittedName>
</protein>
<evidence type="ECO:0000313" key="1">
    <source>
        <dbReference type="EMBL" id="RBP18323.1"/>
    </source>
</evidence>
<reference evidence="1 2" key="1">
    <citation type="submission" date="2018-06" db="EMBL/GenBank/DDBJ databases">
        <title>Genomic Encyclopedia of Type Strains, Phase IV (KMG-IV): sequencing the most valuable type-strain genomes for metagenomic binning, comparative biology and taxonomic classification.</title>
        <authorList>
            <person name="Goeker M."/>
        </authorList>
    </citation>
    <scope>NUCLEOTIDE SEQUENCE [LARGE SCALE GENOMIC DNA]</scope>
    <source>
        <strain evidence="1 2">DSM 24875</strain>
    </source>
</reference>